<proteinExistence type="predicted"/>
<comment type="caution">
    <text evidence="1">The sequence shown here is derived from an EMBL/GenBank/DDBJ whole genome shotgun (WGS) entry which is preliminary data.</text>
</comment>
<organism evidence="1 2">
    <name type="scientific">Candidatus Thiothrix phosphatis</name>
    <dbReference type="NCBI Taxonomy" id="3112415"/>
    <lineage>
        <taxon>Bacteria</taxon>
        <taxon>Pseudomonadati</taxon>
        <taxon>Pseudomonadota</taxon>
        <taxon>Gammaproteobacteria</taxon>
        <taxon>Thiotrichales</taxon>
        <taxon>Thiotrichaceae</taxon>
        <taxon>Thiothrix</taxon>
    </lineage>
</organism>
<evidence type="ECO:0000313" key="1">
    <source>
        <dbReference type="EMBL" id="MEB4590095.1"/>
    </source>
</evidence>
<gene>
    <name evidence="1" type="ORF">VSS37_03800</name>
</gene>
<name>A0ABU6CTD5_9GAMM</name>
<keyword evidence="2" id="KW-1185">Reference proteome</keyword>
<evidence type="ECO:0000313" key="2">
    <source>
        <dbReference type="Proteomes" id="UP001308005"/>
    </source>
</evidence>
<sequence length="477" mass="48673">MATEKTVMTPGTLGVGHVWNPAAQRFEVQGVIPAVTASILPVYGAGNTAARANALGTVADGLLLSDGSVLATGRVRKAAHGYTVGKSYYLSQATAGAVVTPAPTTGLVQKLFYAVDADNIEVCVGAADVADKTVGWLANVADGIDAKASTPGIVPASYGGVFDAVALAGAVGYDMINPLPDISAWTLNGATVAADGTSGAYNPFYAVTDDSTGANESPETTAYSGSIRLNRAYRLMFQIKLDGSSETSSIGVHSNGPTDRVLATINHTAKTAAFQTSSAATISASNLTYSYDAASTVLTLAFDFVRTAAPAALAIKPYVFASSSAAGTRRIAAPVIYEPVLRQVMSAIVLRRNTAYTQPAGWAACPMDTVSVARGLKLAASGGGVVVQPGGDGLYEVKALGGFILGSLALARFTAIAVNGTRVAASGNVSTRNIEECTAIVPLAAGDVVTCQLHNGDVVGRALELSEMAPMLSLREI</sequence>
<accession>A0ABU6CTD5</accession>
<dbReference type="EMBL" id="JAYMYJ010000030">
    <property type="protein sequence ID" value="MEB4590095.1"/>
    <property type="molecule type" value="Genomic_DNA"/>
</dbReference>
<reference evidence="1 2" key="2">
    <citation type="submission" date="2024-01" db="EMBL/GenBank/DDBJ databases">
        <authorList>
            <person name="Xie X."/>
        </authorList>
    </citation>
    <scope>NUCLEOTIDE SEQUENCE [LARGE SCALE GENOMIC DNA]</scope>
    <source>
        <strain evidence="1">SCUT-1</strain>
    </source>
</reference>
<protein>
    <submittedName>
        <fullName evidence="1">Uncharacterized protein</fullName>
    </submittedName>
</protein>
<reference evidence="2" key="1">
    <citation type="submission" date="2023-07" db="EMBL/GenBank/DDBJ databases">
        <title>The carbon used by Thiothrix.</title>
        <authorList>
            <person name="Chen L."/>
        </authorList>
    </citation>
    <scope>NUCLEOTIDE SEQUENCE [LARGE SCALE GENOMIC DNA]</scope>
</reference>
<dbReference type="RefSeq" id="WP_324693331.1">
    <property type="nucleotide sequence ID" value="NZ_JAYMYJ010000030.1"/>
</dbReference>
<dbReference type="Proteomes" id="UP001308005">
    <property type="component" value="Unassembled WGS sequence"/>
</dbReference>